<dbReference type="RefSeq" id="WP_155707524.1">
    <property type="nucleotide sequence ID" value="NZ_BMWU01000018.1"/>
</dbReference>
<dbReference type="OrthoDB" id="9810761at2"/>
<proteinExistence type="inferred from homology"/>
<dbReference type="SUPFAM" id="SSF52540">
    <property type="entry name" value="P-loop containing nucleoside triphosphate hydrolases"/>
    <property type="match status" value="1"/>
</dbReference>
<reference evidence="4 5" key="1">
    <citation type="submission" date="2019-11" db="EMBL/GenBank/DDBJ databases">
        <title>Draft Genome Sequences of Six Type Strains of the Genus Massilia.</title>
        <authorList>
            <person name="Miess H."/>
            <person name="Frediansyah A."/>
            <person name="Goeker M."/>
            <person name="Gross H."/>
        </authorList>
    </citation>
    <scope>NUCLEOTIDE SEQUENCE [LARGE SCALE GENOMIC DNA]</scope>
    <source>
        <strain evidence="4 5">DSM 17513</strain>
    </source>
</reference>
<evidence type="ECO:0000256" key="1">
    <source>
        <dbReference type="ARBA" id="ARBA00006611"/>
    </source>
</evidence>
<feature type="domain" description="Bacterial type II secretion system protein E" evidence="3">
    <location>
        <begin position="96"/>
        <end position="375"/>
    </location>
</feature>
<dbReference type="EMBL" id="WNWM01000002">
    <property type="protein sequence ID" value="MUI11462.1"/>
    <property type="molecule type" value="Genomic_DNA"/>
</dbReference>
<comment type="caution">
    <text evidence="4">The sequence shown here is derived from an EMBL/GenBank/DDBJ whole genome shotgun (WGS) entry which is preliminary data.</text>
</comment>
<dbReference type="Pfam" id="PF00437">
    <property type="entry name" value="T2SSE"/>
    <property type="match status" value="1"/>
</dbReference>
<protein>
    <submittedName>
        <fullName evidence="4">CpaF family protein</fullName>
    </submittedName>
</protein>
<dbReference type="InterPro" id="IPR050921">
    <property type="entry name" value="T4SS_GSP_E_ATPase"/>
</dbReference>
<feature type="region of interest" description="Disordered" evidence="2">
    <location>
        <begin position="1"/>
        <end position="23"/>
    </location>
</feature>
<dbReference type="Gene3D" id="3.40.50.300">
    <property type="entry name" value="P-loop containing nucleotide triphosphate hydrolases"/>
    <property type="match status" value="1"/>
</dbReference>
<name>A0A6I3XE08_9BURK</name>
<evidence type="ECO:0000256" key="2">
    <source>
        <dbReference type="SAM" id="MobiDB-lite"/>
    </source>
</evidence>
<gene>
    <name evidence="4" type="ORF">GJV26_03005</name>
</gene>
<dbReference type="CDD" id="cd01130">
    <property type="entry name" value="VirB11-like_ATPase"/>
    <property type="match status" value="1"/>
</dbReference>
<dbReference type="InterPro" id="IPR001482">
    <property type="entry name" value="T2SS/T4SS_dom"/>
</dbReference>
<evidence type="ECO:0000313" key="4">
    <source>
        <dbReference type="EMBL" id="MUI11462.1"/>
    </source>
</evidence>
<evidence type="ECO:0000313" key="5">
    <source>
        <dbReference type="Proteomes" id="UP000431684"/>
    </source>
</evidence>
<dbReference type="Gene3D" id="3.30.450.380">
    <property type="match status" value="1"/>
</dbReference>
<evidence type="ECO:0000259" key="3">
    <source>
        <dbReference type="Pfam" id="PF00437"/>
    </source>
</evidence>
<sequence length="452" mass="50057">MNMPSTSLRERLGNGTPRPTAQRGAIDNRAYHQLKSRIHEALLDRIDLESMQRLTQDQIRQELRLLVERLLEEEMVVINDAERKTLTRDIQNEMLGFGPLEPLLEDPTVSDILVNTHKQVYVERRGRLELTDVTFTDDAHLMKIIDKIVSRVGRRIDESSPMVDARLPDGSRVNAIIPPLAIDGPVMSIRRFSADPLRLADLVAYGSMTADMAEVLQGLGKAKMNILISGGTGSGKTTMLNVISGFINQTERIVTVEDAAELQLQQPHVVRLETRPPNIEDKGEVTQRALVRNALRMRPDRIILGEVRGAEALDMLGAMNTGHEGSMATIHANTPRDALTRLENMVSMAAATLPPKAMRQQISSAVGVVVQVSRLTDGKRKVLSISEVTGMEGDVITMQEVFSYKQTGVADDGTVIGHFSASGVRPRFAERLRTFGVTLSPHVFEPRMEPAR</sequence>
<organism evidence="4 5">
    <name type="scientific">Pseudoduganella dura</name>
    <dbReference type="NCBI Taxonomy" id="321982"/>
    <lineage>
        <taxon>Bacteria</taxon>
        <taxon>Pseudomonadati</taxon>
        <taxon>Pseudomonadota</taxon>
        <taxon>Betaproteobacteria</taxon>
        <taxon>Burkholderiales</taxon>
        <taxon>Oxalobacteraceae</taxon>
        <taxon>Telluria group</taxon>
        <taxon>Pseudoduganella</taxon>
    </lineage>
</organism>
<dbReference type="AlphaFoldDB" id="A0A6I3XE08"/>
<dbReference type="Proteomes" id="UP000431684">
    <property type="component" value="Unassembled WGS sequence"/>
</dbReference>
<dbReference type="PANTHER" id="PTHR30486">
    <property type="entry name" value="TWITCHING MOTILITY PROTEIN PILT"/>
    <property type="match status" value="1"/>
</dbReference>
<dbReference type="PANTHER" id="PTHR30486:SF15">
    <property type="entry name" value="TYPE II_IV SECRETION SYSTEM ATPASE"/>
    <property type="match status" value="1"/>
</dbReference>
<dbReference type="InterPro" id="IPR027417">
    <property type="entry name" value="P-loop_NTPase"/>
</dbReference>
<accession>A0A6I3XE08</accession>
<keyword evidence="5" id="KW-1185">Reference proteome</keyword>
<comment type="similarity">
    <text evidence="1">Belongs to the GSP E family.</text>
</comment>
<dbReference type="GO" id="GO:0016887">
    <property type="term" value="F:ATP hydrolysis activity"/>
    <property type="evidence" value="ECO:0007669"/>
    <property type="project" value="InterPro"/>
</dbReference>